<organism evidence="2 3">
    <name type="scientific">Cotesia congregata</name>
    <name type="common">Parasitoid wasp</name>
    <name type="synonym">Apanteles congregatus</name>
    <dbReference type="NCBI Taxonomy" id="51543"/>
    <lineage>
        <taxon>Eukaryota</taxon>
        <taxon>Metazoa</taxon>
        <taxon>Ecdysozoa</taxon>
        <taxon>Arthropoda</taxon>
        <taxon>Hexapoda</taxon>
        <taxon>Insecta</taxon>
        <taxon>Pterygota</taxon>
        <taxon>Neoptera</taxon>
        <taxon>Endopterygota</taxon>
        <taxon>Hymenoptera</taxon>
        <taxon>Apocrita</taxon>
        <taxon>Ichneumonoidea</taxon>
        <taxon>Braconidae</taxon>
        <taxon>Microgastrinae</taxon>
        <taxon>Cotesia</taxon>
    </lineage>
</organism>
<keyword evidence="3" id="KW-1185">Reference proteome</keyword>
<comment type="caution">
    <text evidence="2">The sequence shown here is derived from an EMBL/GenBank/DDBJ whole genome shotgun (WGS) entry which is preliminary data.</text>
</comment>
<accession>A0A8J2EBE2</accession>
<dbReference type="PANTHER" id="PTHR46579">
    <property type="entry name" value="F5/8 TYPE C DOMAIN-CONTAINING PROTEIN-RELATED"/>
    <property type="match status" value="1"/>
</dbReference>
<dbReference type="AlphaFoldDB" id="A0A8J2EBE2"/>
<proteinExistence type="predicted"/>
<sequence>MNLYNQVLCDQIVDLMNNGVNIFNHATKQNCNLKFTLLCCCVDTPARATCQNRVKFSGYYGCSWCYEPGLYVGHAVHYPLSEIEPNLQTHKDHISNVNELEKIKKTSDSKSKVPTVMGVKGSMIFIEKLPLFNSIWGFPIDYMHGCLLGVTRQVLQLLKTPGVKFQLTKKQREAIDKRLISIKPPHEIYRLPPDQLVICVSGRHQNSSLGCFIGVFYAWMKITDEEITRTQYDLAKFFGLFQIEFSKSAMTFNLHSLWHLCESVLQTGPLTGTSTFASENDELVLAGKTRIHERIENKIKSLINDNTVVIHDAYKKCIYKKTVIHSASYIYGCPLNISPYSIGNVEIDHIHRITNSCENDFIIICISNFKEKKKTIITRKSEKLPKPITMIVPQSHKLEGNRGNLNETQTQRDDIEISPLPFT</sequence>
<evidence type="ECO:0000313" key="3">
    <source>
        <dbReference type="Proteomes" id="UP000786811"/>
    </source>
</evidence>
<dbReference type="Proteomes" id="UP000786811">
    <property type="component" value="Unassembled WGS sequence"/>
</dbReference>
<reference evidence="2" key="1">
    <citation type="submission" date="2021-04" db="EMBL/GenBank/DDBJ databases">
        <authorList>
            <person name="Chebbi M.A.C M."/>
        </authorList>
    </citation>
    <scope>NUCLEOTIDE SEQUENCE</scope>
</reference>
<evidence type="ECO:0000256" key="1">
    <source>
        <dbReference type="SAM" id="MobiDB-lite"/>
    </source>
</evidence>
<dbReference type="EMBL" id="CAJNRD030001114">
    <property type="protein sequence ID" value="CAG5074314.1"/>
    <property type="molecule type" value="Genomic_DNA"/>
</dbReference>
<feature type="region of interest" description="Disordered" evidence="1">
    <location>
        <begin position="398"/>
        <end position="423"/>
    </location>
</feature>
<protein>
    <submittedName>
        <fullName evidence="2">Uncharacterized protein</fullName>
    </submittedName>
</protein>
<gene>
    <name evidence="2" type="ORF">HICCMSTLAB_LOCUS1015</name>
</gene>
<evidence type="ECO:0000313" key="2">
    <source>
        <dbReference type="EMBL" id="CAG5074314.1"/>
    </source>
</evidence>
<dbReference type="PANTHER" id="PTHR46579:SF1">
    <property type="entry name" value="F5_8 TYPE C DOMAIN-CONTAINING PROTEIN"/>
    <property type="match status" value="1"/>
</dbReference>
<dbReference type="OrthoDB" id="8049018at2759"/>
<name>A0A8J2EBE2_COTCN</name>